<gene>
    <name evidence="2" type="ORF">NAES01612_LOCUS11887</name>
</gene>
<evidence type="ECO:0000256" key="1">
    <source>
        <dbReference type="SAM" id="MobiDB-lite"/>
    </source>
</evidence>
<proteinExistence type="predicted"/>
<dbReference type="EMBL" id="HBKR01018034">
    <property type="protein sequence ID" value="CAE2306635.1"/>
    <property type="molecule type" value="Transcribed_RNA"/>
</dbReference>
<protein>
    <submittedName>
        <fullName evidence="2">Uncharacterized protein</fullName>
    </submittedName>
</protein>
<organism evidence="2">
    <name type="scientific">Paramoeba aestuarina</name>
    <dbReference type="NCBI Taxonomy" id="180227"/>
    <lineage>
        <taxon>Eukaryota</taxon>
        <taxon>Amoebozoa</taxon>
        <taxon>Discosea</taxon>
        <taxon>Flabellinia</taxon>
        <taxon>Dactylopodida</taxon>
        <taxon>Paramoebidae</taxon>
        <taxon>Paramoeba</taxon>
    </lineage>
</organism>
<feature type="region of interest" description="Disordered" evidence="1">
    <location>
        <begin position="76"/>
        <end position="98"/>
    </location>
</feature>
<sequence>MRVEAHGFEWKNKGCERAGTQVRVPVIDDKSDVCFSLHPRGEEEGVVVQVKVKYVGKGGEEVLVVETREMGITRERGVAEGKEKEEEKKNKEKEGEREEGVNCGTVGITAVRKAASLASEMKYMEARILLISTQRLLQRVMSDERSQDDYLSFIVQAEKLDQFMREAQRSEEVFGKKLGRDDEASKAMFSMKNVSRHEWKIRA</sequence>
<evidence type="ECO:0000313" key="2">
    <source>
        <dbReference type="EMBL" id="CAE2306635.1"/>
    </source>
</evidence>
<name>A0A7S4KVA2_9EUKA</name>
<reference evidence="2" key="1">
    <citation type="submission" date="2021-01" db="EMBL/GenBank/DDBJ databases">
        <authorList>
            <person name="Corre E."/>
            <person name="Pelletier E."/>
            <person name="Niang G."/>
            <person name="Scheremetjew M."/>
            <person name="Finn R."/>
            <person name="Kale V."/>
            <person name="Holt S."/>
            <person name="Cochrane G."/>
            <person name="Meng A."/>
            <person name="Brown T."/>
            <person name="Cohen L."/>
        </authorList>
    </citation>
    <scope>NUCLEOTIDE SEQUENCE</scope>
    <source>
        <strain evidence="2">SoJaBio B1-5/56/2</strain>
    </source>
</reference>
<accession>A0A7S4KVA2</accession>
<dbReference type="AlphaFoldDB" id="A0A7S4KVA2"/>